<name>A0A0B7AF70_9EUPU</name>
<dbReference type="AlphaFoldDB" id="A0A0B7AF70"/>
<accession>A0A0B7AF70</accession>
<evidence type="ECO:0000313" key="1">
    <source>
        <dbReference type="EMBL" id="CEK79418.1"/>
    </source>
</evidence>
<gene>
    <name evidence="1" type="primary">ORF115326</name>
</gene>
<sequence length="57" mass="6287">MLGSISTENQCLLVHSNCLLGLWFYILCDLHQVTGLSKSGTLKKQVASIETVNKHIT</sequence>
<dbReference type="EMBL" id="HACG01032553">
    <property type="protein sequence ID" value="CEK79418.1"/>
    <property type="molecule type" value="Transcribed_RNA"/>
</dbReference>
<organism evidence="1">
    <name type="scientific">Arion vulgaris</name>
    <dbReference type="NCBI Taxonomy" id="1028688"/>
    <lineage>
        <taxon>Eukaryota</taxon>
        <taxon>Metazoa</taxon>
        <taxon>Spiralia</taxon>
        <taxon>Lophotrochozoa</taxon>
        <taxon>Mollusca</taxon>
        <taxon>Gastropoda</taxon>
        <taxon>Heterobranchia</taxon>
        <taxon>Euthyneura</taxon>
        <taxon>Panpulmonata</taxon>
        <taxon>Eupulmonata</taxon>
        <taxon>Stylommatophora</taxon>
        <taxon>Helicina</taxon>
        <taxon>Arionoidea</taxon>
        <taxon>Arionidae</taxon>
        <taxon>Arion</taxon>
    </lineage>
</organism>
<proteinExistence type="predicted"/>
<protein>
    <submittedName>
        <fullName evidence="1">Uncharacterized protein</fullName>
    </submittedName>
</protein>
<reference evidence="1" key="1">
    <citation type="submission" date="2014-12" db="EMBL/GenBank/DDBJ databases">
        <title>Insight into the proteome of Arion vulgaris.</title>
        <authorList>
            <person name="Aradska J."/>
            <person name="Bulat T."/>
            <person name="Smidak R."/>
            <person name="Sarate P."/>
            <person name="Gangsoo J."/>
            <person name="Sialana F."/>
            <person name="Bilban M."/>
            <person name="Lubec G."/>
        </authorList>
    </citation>
    <scope>NUCLEOTIDE SEQUENCE</scope>
    <source>
        <tissue evidence="1">Skin</tissue>
    </source>
</reference>